<feature type="compositionally biased region" description="Polar residues" evidence="10">
    <location>
        <begin position="191"/>
        <end position="200"/>
    </location>
</feature>
<dbReference type="EC" id="3.1.13.4" evidence="9"/>
<dbReference type="GO" id="GO:0005634">
    <property type="term" value="C:nucleus"/>
    <property type="evidence" value="ECO:0007669"/>
    <property type="project" value="UniProtKB-SubCell"/>
</dbReference>
<dbReference type="InterPro" id="IPR050785">
    <property type="entry name" value="PAN2-PAN3_catalytic_subunit"/>
</dbReference>
<gene>
    <name evidence="9" type="primary">PAN2</name>
    <name evidence="12" type="ORF">PoB_004118900</name>
</gene>
<dbReference type="GO" id="GO:0000289">
    <property type="term" value="P:nuclear-transcribed mRNA poly(A) tail shortening"/>
    <property type="evidence" value="ECO:0007669"/>
    <property type="project" value="UniProtKB-UniRule"/>
</dbReference>
<feature type="region of interest" description="Disordered" evidence="10">
    <location>
        <begin position="758"/>
        <end position="779"/>
    </location>
</feature>
<feature type="binding site" evidence="9">
    <location>
        <position position="1336"/>
    </location>
    <ligand>
        <name>a divalent metal cation</name>
        <dbReference type="ChEBI" id="CHEBI:60240"/>
        <note>catalytic</note>
    </ligand>
</feature>
<dbReference type="Gene3D" id="2.130.10.10">
    <property type="entry name" value="YVTN repeat-like/Quinoprotein amine dehydrogenase"/>
    <property type="match status" value="1"/>
</dbReference>
<comment type="subunit">
    <text evidence="9">Forms a heterotrimer with an asymmetric homodimer of the regulatory subunit PAN3 to form the poly(A)-nuclease (PAN) deadenylation complex.</text>
</comment>
<dbReference type="InterPro" id="IPR013520">
    <property type="entry name" value="Ribonucl_H"/>
</dbReference>
<feature type="compositionally biased region" description="Basic residues" evidence="10">
    <location>
        <begin position="207"/>
        <end position="218"/>
    </location>
</feature>
<evidence type="ECO:0000256" key="4">
    <source>
        <dbReference type="ARBA" id="ARBA00022722"/>
    </source>
</evidence>
<dbReference type="InterPro" id="IPR036397">
    <property type="entry name" value="RNaseH_sf"/>
</dbReference>
<comment type="subcellular location">
    <subcellularLocation>
        <location evidence="9">Cytoplasm</location>
        <location evidence="9">P-body</location>
    </subcellularLocation>
    <subcellularLocation>
        <location evidence="9">Nucleus</location>
    </subcellularLocation>
    <text evidence="9">Shuttles between nucleus and cytoplasm.</text>
</comment>
<comment type="domain">
    <text evidence="9">The linker, or PAN3 interaction domain (PID), between the WD40 repeats and the pseudo-UCH domain mediates interaction with PAN3.</text>
</comment>
<evidence type="ECO:0000256" key="2">
    <source>
        <dbReference type="ARBA" id="ARBA00022490"/>
    </source>
</evidence>
<dbReference type="GO" id="GO:0003676">
    <property type="term" value="F:nucleic acid binding"/>
    <property type="evidence" value="ECO:0007669"/>
    <property type="project" value="InterPro"/>
</dbReference>
<evidence type="ECO:0000256" key="3">
    <source>
        <dbReference type="ARBA" id="ARBA00022664"/>
    </source>
</evidence>
<keyword evidence="8 9" id="KW-0539">Nucleus</keyword>
<evidence type="ECO:0000256" key="5">
    <source>
        <dbReference type="ARBA" id="ARBA00022723"/>
    </source>
</evidence>
<keyword evidence="7 9" id="KW-0269">Exonuclease</keyword>
<feature type="region of interest" description="Disordered" evidence="10">
    <location>
        <begin position="1"/>
        <end position="49"/>
    </location>
</feature>
<feature type="binding site" evidence="9">
    <location>
        <position position="1497"/>
    </location>
    <ligand>
        <name>a divalent metal cation</name>
        <dbReference type="ChEBI" id="CHEBI:60240"/>
        <note>catalytic</note>
    </ligand>
</feature>
<evidence type="ECO:0000256" key="10">
    <source>
        <dbReference type="SAM" id="MobiDB-lite"/>
    </source>
</evidence>
<evidence type="ECO:0000256" key="8">
    <source>
        <dbReference type="ARBA" id="ARBA00023242"/>
    </source>
</evidence>
<dbReference type="InterPro" id="IPR030843">
    <property type="entry name" value="PAN2"/>
</dbReference>
<dbReference type="InterPro" id="IPR028889">
    <property type="entry name" value="USP"/>
</dbReference>
<dbReference type="GO" id="GO:0004535">
    <property type="term" value="F:poly(A)-specific ribonuclease activity"/>
    <property type="evidence" value="ECO:0007669"/>
    <property type="project" value="UniProtKB-UniRule"/>
</dbReference>
<keyword evidence="6 9" id="KW-0378">Hydrolase</keyword>
<feature type="compositionally biased region" description="Basic and acidic residues" evidence="10">
    <location>
        <begin position="261"/>
        <end position="272"/>
    </location>
</feature>
<evidence type="ECO:0000256" key="9">
    <source>
        <dbReference type="HAMAP-Rule" id="MF_03182"/>
    </source>
</evidence>
<dbReference type="GO" id="GO:0000932">
    <property type="term" value="C:P-body"/>
    <property type="evidence" value="ECO:0007669"/>
    <property type="project" value="UniProtKB-SubCell"/>
</dbReference>
<feature type="region of interest" description="Disordered" evidence="10">
    <location>
        <begin position="928"/>
        <end position="992"/>
    </location>
</feature>
<comment type="domain">
    <text evidence="9">Contains a pseudo-UCH domain. This ubiquitin C-terminal hydrolase (UCH)-like or ubiquitin specific protease (USP)-like domain is predicted to be catalytically inactive because it lacks the active site catalytic triad characteristic of thiol proteases, with residues at the equivalent structural positions that are incompatible with catalysis, and it cannot bind ubiquitin. It functions as a structural scaffold for intra- and intermolecular interactions in the complex.</text>
</comment>
<organism evidence="12 13">
    <name type="scientific">Plakobranchus ocellatus</name>
    <dbReference type="NCBI Taxonomy" id="259542"/>
    <lineage>
        <taxon>Eukaryota</taxon>
        <taxon>Metazoa</taxon>
        <taxon>Spiralia</taxon>
        <taxon>Lophotrochozoa</taxon>
        <taxon>Mollusca</taxon>
        <taxon>Gastropoda</taxon>
        <taxon>Heterobranchia</taxon>
        <taxon>Euthyneura</taxon>
        <taxon>Panpulmonata</taxon>
        <taxon>Sacoglossa</taxon>
        <taxon>Placobranchoidea</taxon>
        <taxon>Plakobranchidae</taxon>
        <taxon>Plakobranchus</taxon>
    </lineage>
</organism>
<dbReference type="Proteomes" id="UP000735302">
    <property type="component" value="Unassembled WGS sequence"/>
</dbReference>
<evidence type="ECO:0000256" key="1">
    <source>
        <dbReference type="ARBA" id="ARBA00001663"/>
    </source>
</evidence>
<comment type="function">
    <text evidence="9">Catalytic subunit of the poly(A)-nuclease (PAN) deadenylation complex, one of two cytoplasmic mRNA deadenylases involved in general and miRNA-mediated mRNA turnover. PAN specifically shortens poly(A) tails of RNA and the activity is stimulated by poly(A)-binding protein (PABP). PAN deadenylation is followed by rapid degradation of the shortened mRNA tails by the CCR4-NOT complex. Deadenylated mRNAs are then degraded by two alternative mechanisms, namely exosome-mediated 3'-5' exonucleolytic degradation, or deadenlyation-dependent mRNA decaping and subsequent 5'-3' exonucleolytic degradation by XRN1.</text>
</comment>
<dbReference type="GO" id="GO:0046872">
    <property type="term" value="F:metal ion binding"/>
    <property type="evidence" value="ECO:0007669"/>
    <property type="project" value="UniProtKB-KW"/>
</dbReference>
<dbReference type="InterPro" id="IPR038765">
    <property type="entry name" value="Papain-like_cys_pep_sf"/>
</dbReference>
<dbReference type="PANTHER" id="PTHR15728:SF0">
    <property type="entry name" value="PAN2-PAN3 DEADENYLATION COMPLEX CATALYTIC SUBUNIT PAN2"/>
    <property type="match status" value="1"/>
</dbReference>
<dbReference type="Gene3D" id="3.90.70.10">
    <property type="entry name" value="Cysteine proteinases"/>
    <property type="match status" value="1"/>
</dbReference>
<feature type="compositionally biased region" description="Acidic residues" evidence="10">
    <location>
        <begin position="980"/>
        <end position="991"/>
    </location>
</feature>
<dbReference type="PANTHER" id="PTHR15728">
    <property type="entry name" value="DEADENYLATION COMPLEX CATALYTIC SUBUNIT PAN2"/>
    <property type="match status" value="1"/>
</dbReference>
<keyword evidence="3 9" id="KW-0507">mRNA processing</keyword>
<dbReference type="InterPro" id="IPR036322">
    <property type="entry name" value="WD40_repeat_dom_sf"/>
</dbReference>
<dbReference type="FunFam" id="3.30.420.10:FF:000011">
    <property type="entry name" value="PAN2-PAN3 deadenylation complex catalytic subunit PAN2"/>
    <property type="match status" value="1"/>
</dbReference>
<comment type="caution">
    <text evidence="9">Lacks conserved residue(s) required for the propagation of feature annotation.</text>
</comment>
<dbReference type="Pfam" id="PF20770">
    <property type="entry name" value="PAN2_N"/>
    <property type="match status" value="1"/>
</dbReference>
<dbReference type="CDD" id="cd06143">
    <property type="entry name" value="PAN2_exo"/>
    <property type="match status" value="1"/>
</dbReference>
<evidence type="ECO:0000256" key="7">
    <source>
        <dbReference type="ARBA" id="ARBA00022839"/>
    </source>
</evidence>
<dbReference type="PROSITE" id="PS50235">
    <property type="entry name" value="USP_3"/>
    <property type="match status" value="1"/>
</dbReference>
<dbReference type="InterPro" id="IPR028881">
    <property type="entry name" value="PAN2_UCH_dom"/>
</dbReference>
<feature type="binding site" evidence="9">
    <location>
        <position position="1445"/>
    </location>
    <ligand>
        <name>a divalent metal cation</name>
        <dbReference type="ChEBI" id="CHEBI:60240"/>
        <note>catalytic</note>
    </ligand>
</feature>
<feature type="compositionally biased region" description="Low complexity" evidence="10">
    <location>
        <begin position="33"/>
        <end position="42"/>
    </location>
</feature>
<dbReference type="EMBL" id="BLXT01004580">
    <property type="protein sequence ID" value="GFO14684.1"/>
    <property type="molecule type" value="Genomic_DNA"/>
</dbReference>
<feature type="binding site" evidence="9">
    <location>
        <position position="1338"/>
    </location>
    <ligand>
        <name>a divalent metal cation</name>
        <dbReference type="ChEBI" id="CHEBI:60240"/>
        <note>catalytic</note>
    </ligand>
</feature>
<dbReference type="SMART" id="SM00479">
    <property type="entry name" value="EXOIII"/>
    <property type="match status" value="1"/>
</dbReference>
<comment type="catalytic activity">
    <reaction evidence="1 9">
        <text>Exonucleolytic cleavage of poly(A) to 5'-AMP.</text>
        <dbReference type="EC" id="3.1.13.4"/>
    </reaction>
</comment>
<feature type="compositionally biased region" description="Low complexity" evidence="10">
    <location>
        <begin position="123"/>
        <end position="138"/>
    </location>
</feature>
<dbReference type="InterPro" id="IPR012337">
    <property type="entry name" value="RNaseH-like_sf"/>
</dbReference>
<evidence type="ECO:0000259" key="11">
    <source>
        <dbReference type="PROSITE" id="PS50235"/>
    </source>
</evidence>
<sequence length="1552" mass="176174">MSGYRQPPPDPQNIPPPNFPPRGMPRDQGMSANPMFHNRPMMPRMPPGYPPMGDPHMPPGFPPMPGQEQGLPMGYQSTNPMQNPGLPAGYQNPMGGHPMTTRPPQSMQQGFQHTPNQAQNLAQQNFHHQQHPPQQHQPQHNHHQRSAFQNHPPQQPHPNDFNPQHLHHQQHRPQMPANRQQHPGAMMNHQFHPQQQQSPNAPDFHPQQHHHHHHHQQQHHNAMGPGGGQDFHSLHATNSIVNEYHHHPQQQQQIHQHQQQHRPDFSQHHPHDAQGMSHHDFRHHQGGREQQQGGMMGGAFMDHQGMGGMHHGMMADHTMMGQTMDDHLLGGGDAYSQAHMMHMYGDPSLHDLGEGDFIPTGCQLMDKAMNSSITCVNFDRQQELLWAGNQRGYVASYYGLGMEKYTAFRIHLDEDIRMNLSYRGGILSLTPNLLRGSIRRGLTSFNFLDEHLHDMQCMMLKDDSTVLIGGHQKNIIEVDLNQQCLSNVFEIKDTGVAIFRNTERFICGGDSTGKVTIYDSKTMRAEHTLDAHSSCLSDFDIHDNLLITCGFSPRGISLAPDRLLMVYDMRVMRAMAPIQVTMDPTFLRFIPTIPNHIVVVSQHGSFQLVETITGGGLNTNLSYPVDTNGSLVVAFDVSDSYQALAFGDSSGHVHLYSTGPSTVFNAYSEPTEFSDSVEPLDPISIDDQLAAYSSIPMPYPGHGTLVSDFPEEMMARTYRKPLPIDPETLRTMKVYQNIGYAPNTNKQKRNLIPYDLSDKANKDGKSGVPESPIGRGDDPFMTVPKRYRRVEIKYSKLGVEDFDFRHYNKTNLAGLEPHIPNAYCNSMLQVLYFIEPLRCALLGHVCEREFCLSCELGFLFHMLDSQKGNTCQASNFLRAFRTMPQVSALGLVLHDIDENMGRVDFPRLIQSWQRFVLMQIHQETCVAVEQPESSSSSKTSKENLTQDEGKRGRKKKGKNGSQDGQKDGAGKENEGREENESCEESSDEPEAPMERSIIRDLLGINIKSTLQCKCGLSSERIVDGTHINLMYPECRPMGPQSEPLFISFAEVVQHSMTASTNIQAWCSACNRYQHHCQRKSIQNLPDIVALNCHTENEKNLDFWKTQFEIIRQRHKETSVPAAVIRPNTSMIKCRFGNACHRPDCHFLHDGPREHLTQVKKKEPEEDDEFGPSWIPMGLKITRNPDGSVDVTEISDEEPLPLKEEADVVYYELYSIVSHVLDSSGGNLVTCLKVGEKYHQRKERVTCTQWYLINDFCITPVEKDEAVDFKLDWNVPCIIHYTRRNFVQLHDLTVKSWSSPDILFNDLALRNPDRRKITFLPLQDGELPSKGDIVALDAEFVSLKEEEAELRSDGTRSTIIPSQMSVARITCIRGSGPHQGEPFLDDYICTQEQVVDYLTQYSGIKQGDLDPTVSTKHLTTLKSTYLKLRYLVDAGIIFVGHGLKKDFRVINILVPKAQVMDTVDLYHLPRQRYISLKFLAWYFLKINIQSYTHDSIEDAHTALQLYLEYQKLKDDCQDKVLSTIKELYEAGRKISWKIPDMAEEEISEAADFL</sequence>
<dbReference type="GO" id="GO:0006397">
    <property type="term" value="P:mRNA processing"/>
    <property type="evidence" value="ECO:0007669"/>
    <property type="project" value="UniProtKB-KW"/>
</dbReference>
<dbReference type="Pfam" id="PF13423">
    <property type="entry name" value="UCH_1"/>
    <property type="match status" value="1"/>
</dbReference>
<dbReference type="SUPFAM" id="SSF53098">
    <property type="entry name" value="Ribonuclease H-like"/>
    <property type="match status" value="1"/>
</dbReference>
<reference evidence="12 13" key="1">
    <citation type="journal article" date="2021" name="Elife">
        <title>Chloroplast acquisition without the gene transfer in kleptoplastic sea slugs, Plakobranchus ocellatus.</title>
        <authorList>
            <person name="Maeda T."/>
            <person name="Takahashi S."/>
            <person name="Yoshida T."/>
            <person name="Shimamura S."/>
            <person name="Takaki Y."/>
            <person name="Nagai Y."/>
            <person name="Toyoda A."/>
            <person name="Suzuki Y."/>
            <person name="Arimoto A."/>
            <person name="Ishii H."/>
            <person name="Satoh N."/>
            <person name="Nishiyama T."/>
            <person name="Hasebe M."/>
            <person name="Maruyama T."/>
            <person name="Minagawa J."/>
            <person name="Obokata J."/>
            <person name="Shigenobu S."/>
        </authorList>
    </citation>
    <scope>NUCLEOTIDE SEQUENCE [LARGE SCALE GENOMIC DNA]</scope>
</reference>
<keyword evidence="13" id="KW-1185">Reference proteome</keyword>
<dbReference type="InterPro" id="IPR048841">
    <property type="entry name" value="PAN2_N"/>
</dbReference>
<dbReference type="GO" id="GO:0010606">
    <property type="term" value="P:positive regulation of cytoplasmic mRNA processing body assembly"/>
    <property type="evidence" value="ECO:0007669"/>
    <property type="project" value="UniProtKB-UniRule"/>
</dbReference>
<accession>A0AAV4B8L4</accession>
<evidence type="ECO:0000313" key="12">
    <source>
        <dbReference type="EMBL" id="GFO14684.1"/>
    </source>
</evidence>
<keyword evidence="2 9" id="KW-0963">Cytoplasm</keyword>
<dbReference type="SUPFAM" id="SSF54001">
    <property type="entry name" value="Cysteine proteinases"/>
    <property type="match status" value="1"/>
</dbReference>
<feature type="compositionally biased region" description="Basic and acidic residues" evidence="10">
    <location>
        <begin position="964"/>
        <end position="979"/>
    </location>
</feature>
<feature type="compositionally biased region" description="Polar residues" evidence="10">
    <location>
        <begin position="102"/>
        <end position="122"/>
    </location>
</feature>
<dbReference type="SUPFAM" id="SSF50978">
    <property type="entry name" value="WD40 repeat-like"/>
    <property type="match status" value="1"/>
</dbReference>
<proteinExistence type="inferred from homology"/>
<feature type="region of interest" description="Disordered" evidence="10">
    <location>
        <begin position="246"/>
        <end position="296"/>
    </location>
</feature>
<evidence type="ECO:0000256" key="6">
    <source>
        <dbReference type="ARBA" id="ARBA00022801"/>
    </source>
</evidence>
<dbReference type="Gene3D" id="3.30.420.10">
    <property type="entry name" value="Ribonuclease H-like superfamily/Ribonuclease H"/>
    <property type="match status" value="1"/>
</dbReference>
<keyword evidence="5 9" id="KW-0479">Metal-binding</keyword>
<keyword evidence="4 9" id="KW-0540">Nuclease</keyword>
<feature type="region of interest" description="Disordered" evidence="10">
    <location>
        <begin position="79"/>
        <end position="233"/>
    </location>
</feature>
<comment type="similarity">
    <text evidence="9">Belongs to the peptidase C19 family. PAN2 subfamily.</text>
</comment>
<protein>
    <recommendedName>
        <fullName evidence="9">PAN2-PAN3 deadenylation complex catalytic subunit PAN2</fullName>
        <ecNumber evidence="9">3.1.13.4</ecNumber>
    </recommendedName>
    <alternativeName>
        <fullName evidence="9">PAB1P-dependent poly(A)-specific ribonuclease</fullName>
    </alternativeName>
    <alternativeName>
        <fullName evidence="9">Poly(A)-nuclease deadenylation complex subunit 2</fullName>
        <shortName evidence="9">PAN deadenylation complex subunit 2</shortName>
    </alternativeName>
</protein>
<feature type="domain" description="USP" evidence="11">
    <location>
        <begin position="813"/>
        <end position="1283"/>
    </location>
</feature>
<dbReference type="Pfam" id="PF00929">
    <property type="entry name" value="RNase_T"/>
    <property type="match status" value="1"/>
</dbReference>
<dbReference type="InterPro" id="IPR015943">
    <property type="entry name" value="WD40/YVTN_repeat-like_dom_sf"/>
</dbReference>
<evidence type="ECO:0000313" key="13">
    <source>
        <dbReference type="Proteomes" id="UP000735302"/>
    </source>
</evidence>
<dbReference type="HAMAP" id="MF_03182">
    <property type="entry name" value="PAN2"/>
    <property type="match status" value="1"/>
</dbReference>
<name>A0AAV4B8L4_9GAST</name>
<comment type="caution">
    <text evidence="12">The sequence shown here is derived from an EMBL/GenBank/DDBJ whole genome shotgun (WGS) entry which is preliminary data.</text>
</comment>
<feature type="compositionally biased region" description="Pro residues" evidence="10">
    <location>
        <begin position="1"/>
        <end position="23"/>
    </location>
</feature>
<comment type="activity regulation">
    <text evidence="9">Positively regulated by the regulatory subunit PAN3.</text>
</comment>
<comment type="cofactor">
    <cofactor evidence="9">
        <name>a divalent metal cation</name>
        <dbReference type="ChEBI" id="CHEBI:60240"/>
    </cofactor>
    <text evidence="9">Binds 2 metal cations per subunit in the catalytic exonuclease domain.</text>
</comment>
<dbReference type="GO" id="GO:0031251">
    <property type="term" value="C:PAN complex"/>
    <property type="evidence" value="ECO:0007669"/>
    <property type="project" value="UniProtKB-UniRule"/>
</dbReference>
<feature type="compositionally biased region" description="Low complexity" evidence="10">
    <location>
        <begin position="148"/>
        <end position="164"/>
    </location>
</feature>